<reference evidence="4" key="1">
    <citation type="journal article" date="2021" name="Curr. Microbiol.">
        <title>Complete genome of nocamycin-producing strain Saccharothrix syringae NRRL B-16468 reveals the biosynthetic potential for secondary metabolites.</title>
        <authorList>
            <person name="Mo X."/>
            <person name="Yang S."/>
        </authorList>
    </citation>
    <scope>NUCLEOTIDE SEQUENCE [LARGE SCALE GENOMIC DNA]</scope>
    <source>
        <strain evidence="4">ATCC 51364 / DSM 43886 / JCM 6844 / KCTC 9398 / NBRC 14523 / NRRL B-16468 / INA 2240</strain>
    </source>
</reference>
<feature type="transmembrane region" description="Helical" evidence="2">
    <location>
        <begin position="190"/>
        <end position="217"/>
    </location>
</feature>
<feature type="compositionally biased region" description="Basic and acidic residues" evidence="1">
    <location>
        <begin position="400"/>
        <end position="422"/>
    </location>
</feature>
<keyword evidence="2" id="KW-0472">Membrane</keyword>
<evidence type="ECO:0000256" key="2">
    <source>
        <dbReference type="SAM" id="Phobius"/>
    </source>
</evidence>
<evidence type="ECO:0000313" key="4">
    <source>
        <dbReference type="Proteomes" id="UP000325787"/>
    </source>
</evidence>
<evidence type="ECO:0000256" key="1">
    <source>
        <dbReference type="SAM" id="MobiDB-lite"/>
    </source>
</evidence>
<dbReference type="EMBL" id="CP034550">
    <property type="protein sequence ID" value="QFZ23319.1"/>
    <property type="molecule type" value="Genomic_DNA"/>
</dbReference>
<feature type="region of interest" description="Disordered" evidence="1">
    <location>
        <begin position="495"/>
        <end position="550"/>
    </location>
</feature>
<keyword evidence="4" id="KW-1185">Reference proteome</keyword>
<dbReference type="OrthoDB" id="4763957at2"/>
<gene>
    <name evidence="3" type="ORF">EKG83_43050</name>
</gene>
<accession>A0A5Q0HAW3</accession>
<keyword evidence="2" id="KW-1133">Transmembrane helix</keyword>
<feature type="compositionally biased region" description="Basic and acidic residues" evidence="1">
    <location>
        <begin position="503"/>
        <end position="516"/>
    </location>
</feature>
<name>A0A5Q0HAW3_SACSY</name>
<feature type="compositionally biased region" description="Basic and acidic residues" evidence="1">
    <location>
        <begin position="461"/>
        <end position="472"/>
    </location>
</feature>
<protein>
    <recommendedName>
        <fullName evidence="5">WXG100 family type VII secretion target</fullName>
    </recommendedName>
</protein>
<feature type="region of interest" description="Disordered" evidence="1">
    <location>
        <begin position="400"/>
        <end position="472"/>
    </location>
</feature>
<keyword evidence="2" id="KW-0812">Transmembrane</keyword>
<organism evidence="3 4">
    <name type="scientific">Saccharothrix syringae</name>
    <name type="common">Nocardiopsis syringae</name>
    <dbReference type="NCBI Taxonomy" id="103733"/>
    <lineage>
        <taxon>Bacteria</taxon>
        <taxon>Bacillati</taxon>
        <taxon>Actinomycetota</taxon>
        <taxon>Actinomycetes</taxon>
        <taxon>Pseudonocardiales</taxon>
        <taxon>Pseudonocardiaceae</taxon>
        <taxon>Saccharothrix</taxon>
    </lineage>
</organism>
<evidence type="ECO:0000313" key="3">
    <source>
        <dbReference type="EMBL" id="QFZ23319.1"/>
    </source>
</evidence>
<dbReference type="Proteomes" id="UP000325787">
    <property type="component" value="Chromosome"/>
</dbReference>
<evidence type="ECO:0008006" key="5">
    <source>
        <dbReference type="Google" id="ProtNLM"/>
    </source>
</evidence>
<feature type="compositionally biased region" description="Low complexity" evidence="1">
    <location>
        <begin position="517"/>
        <end position="550"/>
    </location>
</feature>
<dbReference type="KEGG" id="ssyi:EKG83_43050"/>
<feature type="region of interest" description="Disordered" evidence="1">
    <location>
        <begin position="311"/>
        <end position="336"/>
    </location>
</feature>
<proteinExistence type="predicted"/>
<dbReference type="RefSeq" id="WP_051766605.1">
    <property type="nucleotide sequence ID" value="NZ_CP034550.1"/>
</dbReference>
<dbReference type="AlphaFoldDB" id="A0A5Q0HAW3"/>
<sequence>MPETPIDAPPGIELTEENKLKGTLFISAWDEMISSIGKDAETETEKALDITFATIGAVSSTVMLAVDPFGTLLGAGIGWLLEHVSFLREPLDQLMGDPDEINANVEAHKKQAAELRVLAEDHRKGLVDFDGWSGQSADAFKASMEALGQELDTLANGVEQKAKIVAICGVLVQVLRDIVRDMIAQFLGSLLAAGIAAAAAAIFTFGASIAAFITYAVAKGTALAVNIGSRIARLLGSLGRQAGRIKNLDEITENLGKNWNRFENIADVAEVTYESWKAGKGVDREIDKALGEDAKNDAERARVEKEYEKVEEANEKYEEANEKYEAAKDKETKESEDVSKAYDQLNTAADKVAAANGRANAAVEEANAAAARGDQAGYDAAMAKYDAAKAEGESARAEAAKAAENAARESRELADAAKESKAALDATKPLDDAASAAYDEFKRNNPGGEDDPARTAAENDLTTKGDAAKDANARYEQANLDLANANAAAAEANAKAFASGSEADSKAAEEAQRRAQEATLKAQQAAAEAKSAGEAAKSSYDSYQSQYAQQ</sequence>